<evidence type="ECO:0000256" key="1">
    <source>
        <dbReference type="SAM" id="Phobius"/>
    </source>
</evidence>
<gene>
    <name evidence="2" type="ORF">SAMN05421687_1261</name>
</gene>
<keyword evidence="1" id="KW-0472">Membrane</keyword>
<protein>
    <submittedName>
        <fullName evidence="2">Uncharacterized protein</fullName>
    </submittedName>
</protein>
<keyword evidence="1" id="KW-0812">Transmembrane</keyword>
<proteinExistence type="predicted"/>
<keyword evidence="3" id="KW-1185">Reference proteome</keyword>
<evidence type="ECO:0000313" key="3">
    <source>
        <dbReference type="Proteomes" id="UP000187608"/>
    </source>
</evidence>
<accession>A0A1N7KYN6</accession>
<sequence>MVFGTRFVQQPDSYTAENIVVGLIYALWAVSYWLQFRVTSYKSIMSINIGFMVFLALYVYFIYYPITFLELFVE</sequence>
<evidence type="ECO:0000313" key="2">
    <source>
        <dbReference type="EMBL" id="SIS66739.1"/>
    </source>
</evidence>
<reference evidence="3" key="1">
    <citation type="submission" date="2017-01" db="EMBL/GenBank/DDBJ databases">
        <authorList>
            <person name="Varghese N."/>
            <person name="Submissions S."/>
        </authorList>
    </citation>
    <scope>NUCLEOTIDE SEQUENCE [LARGE SCALE GENOMIC DNA]</scope>
    <source>
        <strain evidence="3">DSM 23127</strain>
    </source>
</reference>
<dbReference type="EMBL" id="FTOC01000026">
    <property type="protein sequence ID" value="SIS66739.1"/>
    <property type="molecule type" value="Genomic_DNA"/>
</dbReference>
<keyword evidence="1" id="KW-1133">Transmembrane helix</keyword>
<organism evidence="2 3">
    <name type="scientific">Salimicrobium flavidum</name>
    <dbReference type="NCBI Taxonomy" id="570947"/>
    <lineage>
        <taxon>Bacteria</taxon>
        <taxon>Bacillati</taxon>
        <taxon>Bacillota</taxon>
        <taxon>Bacilli</taxon>
        <taxon>Bacillales</taxon>
        <taxon>Bacillaceae</taxon>
        <taxon>Salimicrobium</taxon>
    </lineage>
</organism>
<name>A0A1N7KYN6_9BACI</name>
<dbReference type="AlphaFoldDB" id="A0A1N7KYN6"/>
<feature type="transmembrane region" description="Helical" evidence="1">
    <location>
        <begin position="15"/>
        <end position="34"/>
    </location>
</feature>
<dbReference type="Proteomes" id="UP000187608">
    <property type="component" value="Unassembled WGS sequence"/>
</dbReference>
<feature type="transmembrane region" description="Helical" evidence="1">
    <location>
        <begin position="46"/>
        <end position="66"/>
    </location>
</feature>